<dbReference type="PRINTS" id="PR00301">
    <property type="entry name" value="HEATSHOCK70"/>
</dbReference>
<dbReference type="InterPro" id="IPR013126">
    <property type="entry name" value="Hsp_70_fam"/>
</dbReference>
<dbReference type="STRING" id="6573.A0A1C9U316"/>
<evidence type="ECO:0000313" key="4">
    <source>
        <dbReference type="EMBL" id="AOR17376.1"/>
    </source>
</evidence>
<keyword evidence="3" id="KW-0067">ATP-binding</keyword>
<dbReference type="OrthoDB" id="6127299at2759"/>
<evidence type="ECO:0000256" key="2">
    <source>
        <dbReference type="ARBA" id="ARBA00022741"/>
    </source>
</evidence>
<reference evidence="5 6" key="2">
    <citation type="journal article" date="2017" name="Nat. Ecol. Evol.">
        <title>Scallop genome provides insights into evolution of bilaterian karyotype and development.</title>
        <authorList>
            <person name="Wang S."/>
            <person name="Zhang J."/>
            <person name="Jiao W."/>
            <person name="Li J."/>
            <person name="Xun X."/>
            <person name="Sun Y."/>
            <person name="Guo X."/>
            <person name="Huan P."/>
            <person name="Dong B."/>
            <person name="Zhang L."/>
            <person name="Hu X."/>
            <person name="Sun X."/>
            <person name="Wang J."/>
            <person name="Zhao C."/>
            <person name="Wang Y."/>
            <person name="Wang D."/>
            <person name="Huang X."/>
            <person name="Wang R."/>
            <person name="Lv J."/>
            <person name="Li Y."/>
            <person name="Zhang Z."/>
            <person name="Liu B."/>
            <person name="Lu W."/>
            <person name="Hui Y."/>
            <person name="Liang J."/>
            <person name="Zhou Z."/>
            <person name="Hou R."/>
            <person name="Li X."/>
            <person name="Liu Y."/>
            <person name="Li H."/>
            <person name="Ning X."/>
            <person name="Lin Y."/>
            <person name="Zhao L."/>
            <person name="Xing Q."/>
            <person name="Dou J."/>
            <person name="Li Y."/>
            <person name="Mao J."/>
            <person name="Guo H."/>
            <person name="Dou H."/>
            <person name="Li T."/>
            <person name="Mu C."/>
            <person name="Jiang W."/>
            <person name="Fu Q."/>
            <person name="Fu X."/>
            <person name="Miao Y."/>
            <person name="Liu J."/>
            <person name="Yu Q."/>
            <person name="Li R."/>
            <person name="Liao H."/>
            <person name="Li X."/>
            <person name="Kong Y."/>
            <person name="Jiang Z."/>
            <person name="Chourrout D."/>
            <person name="Li R."/>
            <person name="Bao Z."/>
        </authorList>
    </citation>
    <scope>NUCLEOTIDE SEQUENCE [LARGE SCALE GENOMIC DNA]</scope>
    <source>
        <strain evidence="5 6">PY_sf001</strain>
    </source>
</reference>
<keyword evidence="2" id="KW-0547">Nucleotide-binding</keyword>
<dbReference type="PANTHER" id="PTHR14187">
    <property type="entry name" value="ALPHA KINASE/ELONGATION FACTOR 2 KINASE"/>
    <property type="match status" value="1"/>
</dbReference>
<comment type="similarity">
    <text evidence="1">Belongs to the heat shock protein 70 family.</text>
</comment>
<sequence>MHVTMLSCLIEKMTSKHEVVVAIDFGTTYSGYAFSTTSEYQKDPTKISANSAWIAASAGLLSLKCPTCILFDKDQKFVNFGYEAEDKYANLALDNMHHEYYFFKQFKMSLHKNKDLNRDTLIEDESGKSMKAKTVFASGIRFLKNHAEELINTRGMSFEEWEIRWVVTVPAIWSDAAKQFMREAAQKAEIMNDQLLIALEPEAASVCCRHLPDAKGSDIFMPGSKYMVLDLGGGTADINVHQVVEDGSLRELHKASGGAWGGTRVDASFIRLLCAIVGDDVMEAFRREHPADYIDLLREFEVKKRNVKETMESSVNFRLPLALTELFETKKKMTFREALADSTYSDDVTPIADKIRIKPNLIQGMFRDPLVHLEDHIRCILAKPEVRGTSTLLLVGGFSESPIVQETMKRKFPRVKIVVPAECGLAVLKGAVIFGHEPKNISARVAKFTYGIAISKPFIEGHHPIEKKKVTQNGVICTDVFHKYVECGESMDVDNSQTLSFSAAKGCSSNRVRVYRSTASDPMFVTDDGCCLLGEVILTRNTDLNLSQKIDVSLTFGGTECSVVANDSQSGESFRSKFDFLNA</sequence>
<dbReference type="GO" id="GO:0005524">
    <property type="term" value="F:ATP binding"/>
    <property type="evidence" value="ECO:0007669"/>
    <property type="project" value="UniProtKB-KW"/>
</dbReference>
<dbReference type="EMBL" id="NEDP02005533">
    <property type="protein sequence ID" value="OWF39276.1"/>
    <property type="molecule type" value="Genomic_DNA"/>
</dbReference>
<keyword evidence="4" id="KW-0346">Stress response</keyword>
<dbReference type="SUPFAM" id="SSF53067">
    <property type="entry name" value="Actin-like ATPase domain"/>
    <property type="match status" value="2"/>
</dbReference>
<keyword evidence="6" id="KW-1185">Reference proteome</keyword>
<gene>
    <name evidence="5" type="ORF">KP79_PYT12141</name>
</gene>
<evidence type="ECO:0000256" key="1">
    <source>
        <dbReference type="ARBA" id="ARBA00007381"/>
    </source>
</evidence>
<evidence type="ECO:0000256" key="3">
    <source>
        <dbReference type="ARBA" id="ARBA00022840"/>
    </source>
</evidence>
<proteinExistence type="evidence at transcript level"/>
<dbReference type="Proteomes" id="UP000242188">
    <property type="component" value="Unassembled WGS sequence"/>
</dbReference>
<accession>A0A1C9U316</accession>
<reference evidence="4" key="1">
    <citation type="journal article" date="2016" name="Fish Shellfish Immunol.">
        <title>Hsp70 gene expansions in the scallop (Patinopecten yessoensis) genome and their expression regulation after exposure to the toxic dinoflagellate Alexandrium catenella.</title>
        <authorList>
            <person name="Cheng J."/>
            <person name="Xun X."/>
            <person name="Kong Y."/>
            <person name="Wang S."/>
            <person name="Yang Z."/>
            <person name="Li Y."/>
            <person name="Kong D."/>
            <person name="Wang S."/>
            <person name="Zhang L."/>
            <person name="Hu X."/>
            <person name="Bao Z."/>
        </authorList>
    </citation>
    <scope>NUCLEOTIDE SEQUENCE</scope>
    <source>
        <strain evidence="4">PYE.11063.7.HSPA12</strain>
    </source>
</reference>
<dbReference type="Pfam" id="PF00012">
    <property type="entry name" value="HSP70"/>
    <property type="match status" value="1"/>
</dbReference>
<evidence type="ECO:0000313" key="5">
    <source>
        <dbReference type="EMBL" id="OWF39276.1"/>
    </source>
</evidence>
<dbReference type="Gene3D" id="3.30.420.40">
    <property type="match status" value="2"/>
</dbReference>
<dbReference type="CDD" id="cd10229">
    <property type="entry name" value="ASKHA_NBD_HSP70_HSPA12"/>
    <property type="match status" value="1"/>
</dbReference>
<name>A0A1C9U316_MIZYE</name>
<organism evidence="4">
    <name type="scientific">Mizuhopecten yessoensis</name>
    <name type="common">Japanese scallop</name>
    <name type="synonym">Patinopecten yessoensis</name>
    <dbReference type="NCBI Taxonomy" id="6573"/>
    <lineage>
        <taxon>Eukaryota</taxon>
        <taxon>Metazoa</taxon>
        <taxon>Spiralia</taxon>
        <taxon>Lophotrochozoa</taxon>
        <taxon>Mollusca</taxon>
        <taxon>Bivalvia</taxon>
        <taxon>Autobranchia</taxon>
        <taxon>Pteriomorphia</taxon>
        <taxon>Pectinida</taxon>
        <taxon>Pectinoidea</taxon>
        <taxon>Pectinidae</taxon>
        <taxon>Mizuhopecten</taxon>
    </lineage>
</organism>
<evidence type="ECO:0000313" key="6">
    <source>
        <dbReference type="Proteomes" id="UP000242188"/>
    </source>
</evidence>
<dbReference type="InterPro" id="IPR043129">
    <property type="entry name" value="ATPase_NBD"/>
</dbReference>
<dbReference type="AlphaFoldDB" id="A0A1C9U316"/>
<protein>
    <submittedName>
        <fullName evidence="4 5">Heat shock 70 kDa protein</fullName>
    </submittedName>
</protein>
<dbReference type="GO" id="GO:0140662">
    <property type="term" value="F:ATP-dependent protein folding chaperone"/>
    <property type="evidence" value="ECO:0007669"/>
    <property type="project" value="InterPro"/>
</dbReference>
<dbReference type="PANTHER" id="PTHR14187:SF5">
    <property type="entry name" value="HEAT SHOCK 70 KDA PROTEIN 12A"/>
    <property type="match status" value="1"/>
</dbReference>
<dbReference type="EMBL" id="KX085119">
    <property type="protein sequence ID" value="AOR17376.1"/>
    <property type="molecule type" value="mRNA"/>
</dbReference>